<comment type="subcellular location">
    <subcellularLocation>
        <location evidence="1">Membrane</location>
        <topology evidence="1">Multi-pass membrane protein</topology>
    </subcellularLocation>
</comment>
<reference evidence="9 10" key="1">
    <citation type="submission" date="2021-01" db="EMBL/GenBank/DDBJ databases">
        <title>Sequencing the genomes of 1000 actinobacteria strains.</title>
        <authorList>
            <person name="Klenk H.-P."/>
        </authorList>
    </citation>
    <scope>NUCLEOTIDE SEQUENCE [LARGE SCALE GENOMIC DNA]</scope>
    <source>
        <strain evidence="9 10">DSM 18239</strain>
    </source>
</reference>
<evidence type="ECO:0000313" key="9">
    <source>
        <dbReference type="EMBL" id="MBM7508778.1"/>
    </source>
</evidence>
<feature type="transmembrane region" description="Helical" evidence="7">
    <location>
        <begin position="198"/>
        <end position="219"/>
    </location>
</feature>
<feature type="transmembrane region" description="Helical" evidence="7">
    <location>
        <begin position="468"/>
        <end position="487"/>
    </location>
</feature>
<evidence type="ECO:0000256" key="7">
    <source>
        <dbReference type="SAM" id="Phobius"/>
    </source>
</evidence>
<dbReference type="Proteomes" id="UP000732378">
    <property type="component" value="Unassembled WGS sequence"/>
</dbReference>
<evidence type="ECO:0000259" key="8">
    <source>
        <dbReference type="Pfam" id="PF05140"/>
    </source>
</evidence>
<evidence type="ECO:0000313" key="10">
    <source>
        <dbReference type="Proteomes" id="UP000732378"/>
    </source>
</evidence>
<gene>
    <name evidence="9" type="ORF">JOE61_002592</name>
</gene>
<feature type="domain" description="ResB-like" evidence="8">
    <location>
        <begin position="44"/>
        <end position="513"/>
    </location>
</feature>
<keyword evidence="2 7" id="KW-0812">Transmembrane</keyword>
<sequence>MTGTELDAATGAGSGGDPRPDGRRAGELTPRELGRWAWRQLTSMRTALILLLLLALAAVPGSVVPQQGVDALAASRWREDHPRLTPVYEWLDLFDVYGSVWFAAIYVLLMISLIGCIIPRTLVYARNIRAVPPTAPRNLARLPDHASYESEEGVEEVLEQARAELRRRRYRLRPAEADGPGAAAVSGERGYLREVGNLVFHLSIIVVLVGFAMGSLLGYKGGVIVLVGNGFSNNLTQYDDFVPGSAFSAAEMEPFSFDVEDFEVEWLTEGRAQGQARNFVAQLRYREEPGAPEQDYDLRVNHPLQIGDSEVFLVGHGYAPVITVRDARGEVVASGPRVFLPQDQSFLSFGVVKAPAAEPDGLGLEGLFYPTFVNIGGDPVNVMGDTLNPAISMLVYRGDLGLDSGRSQSVYILEKDDAEQVTQPDGSPLRVDLQPGATQELPDGLGSITFEGVQPWVRVQVSQSPGKVVALVGVVAALVGLLGSLFIRPRRVWVRARREDGRTVVELAALDRSGGGDVALVLADIVEALRPAAQKEQS</sequence>
<keyword evidence="10" id="KW-1185">Reference proteome</keyword>
<dbReference type="PANTHER" id="PTHR31566:SF0">
    <property type="entry name" value="CYTOCHROME C BIOGENESIS PROTEIN CCS1, CHLOROPLASTIC"/>
    <property type="match status" value="1"/>
</dbReference>
<feature type="transmembrane region" description="Helical" evidence="7">
    <location>
        <begin position="47"/>
        <end position="64"/>
    </location>
</feature>
<name>A0ABS2MC56_9ACTN</name>
<evidence type="ECO:0000256" key="3">
    <source>
        <dbReference type="ARBA" id="ARBA00022748"/>
    </source>
</evidence>
<evidence type="ECO:0000256" key="4">
    <source>
        <dbReference type="ARBA" id="ARBA00022989"/>
    </source>
</evidence>
<organism evidence="9 10">
    <name type="scientific">Nocardioides salarius</name>
    <dbReference type="NCBI Taxonomy" id="374513"/>
    <lineage>
        <taxon>Bacteria</taxon>
        <taxon>Bacillati</taxon>
        <taxon>Actinomycetota</taxon>
        <taxon>Actinomycetes</taxon>
        <taxon>Propionibacteriales</taxon>
        <taxon>Nocardioidaceae</taxon>
        <taxon>Nocardioides</taxon>
    </lineage>
</organism>
<evidence type="ECO:0000256" key="1">
    <source>
        <dbReference type="ARBA" id="ARBA00004141"/>
    </source>
</evidence>
<feature type="region of interest" description="Disordered" evidence="6">
    <location>
        <begin position="1"/>
        <end position="26"/>
    </location>
</feature>
<protein>
    <submittedName>
        <fullName evidence="9">Cytochrome c biogenesis protein</fullName>
    </submittedName>
</protein>
<dbReference type="InterPro" id="IPR023494">
    <property type="entry name" value="Cyt_c_bgen_Ccs1/CcsB/ResB"/>
</dbReference>
<accession>A0ABS2MC56</accession>
<feature type="transmembrane region" description="Helical" evidence="7">
    <location>
        <begin position="100"/>
        <end position="119"/>
    </location>
</feature>
<keyword evidence="4 7" id="KW-1133">Transmembrane helix</keyword>
<evidence type="ECO:0000256" key="5">
    <source>
        <dbReference type="ARBA" id="ARBA00023136"/>
    </source>
</evidence>
<comment type="caution">
    <text evidence="9">The sequence shown here is derived from an EMBL/GenBank/DDBJ whole genome shotgun (WGS) entry which is preliminary data.</text>
</comment>
<dbReference type="InterPro" id="IPR007816">
    <property type="entry name" value="ResB-like_domain"/>
</dbReference>
<dbReference type="EMBL" id="JAFBBZ010000001">
    <property type="protein sequence ID" value="MBM7508778.1"/>
    <property type="molecule type" value="Genomic_DNA"/>
</dbReference>
<evidence type="ECO:0000256" key="2">
    <source>
        <dbReference type="ARBA" id="ARBA00022692"/>
    </source>
</evidence>
<dbReference type="RefSeq" id="WP_193668056.1">
    <property type="nucleotide sequence ID" value="NZ_JACDTV010000004.1"/>
</dbReference>
<keyword evidence="5 7" id="KW-0472">Membrane</keyword>
<proteinExistence type="predicted"/>
<evidence type="ECO:0000256" key="6">
    <source>
        <dbReference type="SAM" id="MobiDB-lite"/>
    </source>
</evidence>
<keyword evidence="3" id="KW-0201">Cytochrome c-type biogenesis</keyword>
<dbReference type="Pfam" id="PF05140">
    <property type="entry name" value="ResB"/>
    <property type="match status" value="1"/>
</dbReference>
<dbReference type="PANTHER" id="PTHR31566">
    <property type="entry name" value="CYTOCHROME C BIOGENESIS PROTEIN CCS1, CHLOROPLASTIC"/>
    <property type="match status" value="1"/>
</dbReference>